<reference evidence="2" key="1">
    <citation type="submission" date="2022-11" db="UniProtKB">
        <authorList>
            <consortium name="WormBaseParasite"/>
        </authorList>
    </citation>
    <scope>IDENTIFICATION</scope>
</reference>
<dbReference type="WBParaSite" id="nRc.2.0.1.t30523-RA">
    <property type="protein sequence ID" value="nRc.2.0.1.t30523-RA"/>
    <property type="gene ID" value="nRc.2.0.1.g30523"/>
</dbReference>
<keyword evidence="1" id="KW-1185">Reference proteome</keyword>
<sequence>MKVREMEAREITRDTYGYGYDIDYIRPPKKMALAPQKFREIYTIEEESAFFGCLPIAVFLPFYGQGRCPTYLISPASPPKHEPSNFLVQVRLFHGITNTCKTGVSCCTVSVLPLCL</sequence>
<dbReference type="AlphaFoldDB" id="A0A915JWR6"/>
<evidence type="ECO:0000313" key="2">
    <source>
        <dbReference type="WBParaSite" id="nRc.2.0.1.t30523-RA"/>
    </source>
</evidence>
<proteinExistence type="predicted"/>
<name>A0A915JWR6_ROMCU</name>
<accession>A0A915JWR6</accession>
<evidence type="ECO:0000313" key="1">
    <source>
        <dbReference type="Proteomes" id="UP000887565"/>
    </source>
</evidence>
<protein>
    <submittedName>
        <fullName evidence="2">Uncharacterized protein</fullName>
    </submittedName>
</protein>
<organism evidence="1 2">
    <name type="scientific">Romanomermis culicivorax</name>
    <name type="common">Nematode worm</name>
    <dbReference type="NCBI Taxonomy" id="13658"/>
    <lineage>
        <taxon>Eukaryota</taxon>
        <taxon>Metazoa</taxon>
        <taxon>Ecdysozoa</taxon>
        <taxon>Nematoda</taxon>
        <taxon>Enoplea</taxon>
        <taxon>Dorylaimia</taxon>
        <taxon>Mermithida</taxon>
        <taxon>Mermithoidea</taxon>
        <taxon>Mermithidae</taxon>
        <taxon>Romanomermis</taxon>
    </lineage>
</organism>
<dbReference type="Proteomes" id="UP000887565">
    <property type="component" value="Unplaced"/>
</dbReference>